<evidence type="ECO:0000313" key="2">
    <source>
        <dbReference type="EMBL" id="KAG1792662.1"/>
    </source>
</evidence>
<dbReference type="EMBL" id="JABBWE010000035">
    <property type="protein sequence ID" value="KAG1792662.1"/>
    <property type="molecule type" value="Genomic_DNA"/>
</dbReference>
<dbReference type="OrthoDB" id="2632733at2759"/>
<dbReference type="GeneID" id="64596945"/>
<accession>A0A9P7AP05</accession>
<organism evidence="2 3">
    <name type="scientific">Suillus plorans</name>
    <dbReference type="NCBI Taxonomy" id="116603"/>
    <lineage>
        <taxon>Eukaryota</taxon>
        <taxon>Fungi</taxon>
        <taxon>Dikarya</taxon>
        <taxon>Basidiomycota</taxon>
        <taxon>Agaricomycotina</taxon>
        <taxon>Agaricomycetes</taxon>
        <taxon>Agaricomycetidae</taxon>
        <taxon>Boletales</taxon>
        <taxon>Suillineae</taxon>
        <taxon>Suillaceae</taxon>
        <taxon>Suillus</taxon>
    </lineage>
</organism>
<feature type="region of interest" description="Disordered" evidence="1">
    <location>
        <begin position="125"/>
        <end position="159"/>
    </location>
</feature>
<reference evidence="2" key="1">
    <citation type="journal article" date="2020" name="New Phytol.">
        <title>Comparative genomics reveals dynamic genome evolution in host specialist ectomycorrhizal fungi.</title>
        <authorList>
            <person name="Lofgren L.A."/>
            <person name="Nguyen N.H."/>
            <person name="Vilgalys R."/>
            <person name="Ruytinx J."/>
            <person name="Liao H.L."/>
            <person name="Branco S."/>
            <person name="Kuo A."/>
            <person name="LaButti K."/>
            <person name="Lipzen A."/>
            <person name="Andreopoulos W."/>
            <person name="Pangilinan J."/>
            <person name="Riley R."/>
            <person name="Hundley H."/>
            <person name="Na H."/>
            <person name="Barry K."/>
            <person name="Grigoriev I.V."/>
            <person name="Stajich J.E."/>
            <person name="Kennedy P.G."/>
        </authorList>
    </citation>
    <scope>NUCLEOTIDE SEQUENCE</scope>
    <source>
        <strain evidence="2">S12</strain>
    </source>
</reference>
<evidence type="ECO:0000256" key="1">
    <source>
        <dbReference type="SAM" id="MobiDB-lite"/>
    </source>
</evidence>
<evidence type="ECO:0000313" key="3">
    <source>
        <dbReference type="Proteomes" id="UP000719766"/>
    </source>
</evidence>
<proteinExistence type="predicted"/>
<gene>
    <name evidence="2" type="ORF">HD556DRAFT_1379058</name>
</gene>
<keyword evidence="3" id="KW-1185">Reference proteome</keyword>
<comment type="caution">
    <text evidence="2">The sequence shown here is derived from an EMBL/GenBank/DDBJ whole genome shotgun (WGS) entry which is preliminary data.</text>
</comment>
<name>A0A9P7AP05_9AGAM</name>
<feature type="compositionally biased region" description="Basic and acidic residues" evidence="1">
    <location>
        <begin position="133"/>
        <end position="150"/>
    </location>
</feature>
<sequence length="159" mass="18249">MVIDDVTGKMLRMVRNVFDKRDVAVPDSPHGRNVEGAPKMDHETQEWPIPEEFVSELDELKYHYQADPLPLYHDGHLVEPSHANEVTINGAIVEVHFGVLHWRIRDFDTFQADVDKVVILKPGYGHHTSNYKRPHDSEKLPERDTKKSRQEASSSSSEV</sequence>
<dbReference type="AlphaFoldDB" id="A0A9P7AP05"/>
<protein>
    <submittedName>
        <fullName evidence="2">Uncharacterized protein</fullName>
    </submittedName>
</protein>
<dbReference type="RefSeq" id="XP_041159241.1">
    <property type="nucleotide sequence ID" value="XM_041303181.1"/>
</dbReference>
<dbReference type="Proteomes" id="UP000719766">
    <property type="component" value="Unassembled WGS sequence"/>
</dbReference>